<gene>
    <name evidence="1" type="ORF">F4X14_16245</name>
</gene>
<organism evidence="1">
    <name type="scientific">Caldilineaceae bacterium SB0661_bin_32</name>
    <dbReference type="NCBI Taxonomy" id="2605255"/>
    <lineage>
        <taxon>Bacteria</taxon>
        <taxon>Bacillati</taxon>
        <taxon>Chloroflexota</taxon>
        <taxon>Caldilineae</taxon>
        <taxon>Caldilineales</taxon>
        <taxon>Caldilineaceae</taxon>
    </lineage>
</organism>
<accession>A0A6B1DA68</accession>
<evidence type="ECO:0000313" key="1">
    <source>
        <dbReference type="EMBL" id="MYC96516.1"/>
    </source>
</evidence>
<dbReference type="AlphaFoldDB" id="A0A6B1DA68"/>
<comment type="caution">
    <text evidence="1">The sequence shown here is derived from an EMBL/GenBank/DDBJ whole genome shotgun (WGS) entry which is preliminary data.</text>
</comment>
<protein>
    <submittedName>
        <fullName evidence="1">Uncharacterized protein</fullName>
    </submittedName>
</protein>
<reference evidence="1" key="1">
    <citation type="submission" date="2019-09" db="EMBL/GenBank/DDBJ databases">
        <title>Characterisation of the sponge microbiome using genome-centric metagenomics.</title>
        <authorList>
            <person name="Engelberts J.P."/>
            <person name="Robbins S.J."/>
            <person name="De Goeij J.M."/>
            <person name="Aranda M."/>
            <person name="Bell S.C."/>
            <person name="Webster N.S."/>
        </authorList>
    </citation>
    <scope>NUCLEOTIDE SEQUENCE</scope>
    <source>
        <strain evidence="1">SB0661_bin_32</strain>
    </source>
</reference>
<sequence length="215" mass="24324">MTAIGTPPPFSCGNFTEPYWQEFRFGVDSPDEVIETVIKLWNTDREQIFLDELSREETLLVRWEDSQGERVYSARFREGEFHQVLVSFKSGRRPTLAQVIDCLGFPEYFAAYEARGVEKDSFVLALSYPEKGFEIYHVSFGALPKSTTDLPARLIDNLSVVAPGPPEQMVRDVYSYGHLPSVHAWGLCVLRPWPGSIGAIEIESFLGADPRCKQP</sequence>
<dbReference type="EMBL" id="VXMH01000088">
    <property type="protein sequence ID" value="MYC96516.1"/>
    <property type="molecule type" value="Genomic_DNA"/>
</dbReference>
<name>A0A6B1DA68_9CHLR</name>
<proteinExistence type="predicted"/>